<evidence type="ECO:0000313" key="1">
    <source>
        <dbReference type="EMBL" id="MCM6777735.1"/>
    </source>
</evidence>
<dbReference type="RefSeq" id="WP_251917145.1">
    <property type="nucleotide sequence ID" value="NZ_JAMRXG010000017.1"/>
</dbReference>
<reference evidence="1" key="1">
    <citation type="submission" date="2022-06" db="EMBL/GenBank/DDBJ databases">
        <title>Novel species in genus nocardia.</title>
        <authorList>
            <person name="Li F."/>
        </authorList>
    </citation>
    <scope>NUCLEOTIDE SEQUENCE</scope>
    <source>
        <strain evidence="1">CDC141</strain>
    </source>
</reference>
<dbReference type="Proteomes" id="UP001139157">
    <property type="component" value="Unassembled WGS sequence"/>
</dbReference>
<keyword evidence="2" id="KW-1185">Reference proteome</keyword>
<proteinExistence type="predicted"/>
<gene>
    <name evidence="1" type="ORF">NDR86_30050</name>
</gene>
<name>A0A9X2EE09_9NOCA</name>
<evidence type="ECO:0000313" key="2">
    <source>
        <dbReference type="Proteomes" id="UP001139157"/>
    </source>
</evidence>
<sequence>MTSDIHDLLDALHRDPSPASRIVSKILDDVTSRAGWESAWEQFDPTTQTGIITTWTQIVRDTLHNEADTTVSPSGMVRVHVHPSGGDRALMASEVKVVVAALTQAFLDDPGTGRRRR</sequence>
<dbReference type="AlphaFoldDB" id="A0A9X2EE09"/>
<accession>A0A9X2EE09</accession>
<organism evidence="1 2">
    <name type="scientific">Nocardia pulmonis</name>
    <dbReference type="NCBI Taxonomy" id="2951408"/>
    <lineage>
        <taxon>Bacteria</taxon>
        <taxon>Bacillati</taxon>
        <taxon>Actinomycetota</taxon>
        <taxon>Actinomycetes</taxon>
        <taxon>Mycobacteriales</taxon>
        <taxon>Nocardiaceae</taxon>
        <taxon>Nocardia</taxon>
    </lineage>
</organism>
<comment type="caution">
    <text evidence="1">The sequence shown here is derived from an EMBL/GenBank/DDBJ whole genome shotgun (WGS) entry which is preliminary data.</text>
</comment>
<protein>
    <submittedName>
        <fullName evidence="1">Uncharacterized protein</fullName>
    </submittedName>
</protein>
<dbReference type="EMBL" id="JAMRXG010000017">
    <property type="protein sequence ID" value="MCM6777735.1"/>
    <property type="molecule type" value="Genomic_DNA"/>
</dbReference>